<dbReference type="InterPro" id="IPR010810">
    <property type="entry name" value="Flagellin_hook_IN_motif"/>
</dbReference>
<dbReference type="Proteomes" id="UP001610706">
    <property type="component" value="Unassembled WGS sequence"/>
</dbReference>
<evidence type="ECO:0000256" key="3">
    <source>
        <dbReference type="ARBA" id="ARBA00023143"/>
    </source>
</evidence>
<evidence type="ECO:0000256" key="4">
    <source>
        <dbReference type="RuleBase" id="RU362073"/>
    </source>
</evidence>
<keyword evidence="3 4" id="KW-0975">Bacterial flagellum</keyword>
<dbReference type="Gene3D" id="2.60.40.4390">
    <property type="match status" value="1"/>
</dbReference>
<keyword evidence="7" id="KW-0966">Cell projection</keyword>
<proteinExistence type="inferred from homology"/>
<dbReference type="PANTHER" id="PTHR42792">
    <property type="entry name" value="FLAGELLIN"/>
    <property type="match status" value="1"/>
</dbReference>
<comment type="similarity">
    <text evidence="1 4">Belongs to the bacterial flagellin family.</text>
</comment>
<accession>A0ABW7P241</accession>
<keyword evidence="2 4" id="KW-0964">Secreted</keyword>
<comment type="function">
    <text evidence="4">Flagellin is the subunit protein which polymerizes to form the filaments of bacterial flagella.</text>
</comment>
<comment type="caution">
    <text evidence="7">The sequence shown here is derived from an EMBL/GenBank/DDBJ whole genome shotgun (WGS) entry which is preliminary data.</text>
</comment>
<dbReference type="Pfam" id="PF00700">
    <property type="entry name" value="Flagellin_C"/>
    <property type="match status" value="1"/>
</dbReference>
<reference evidence="7 8" key="1">
    <citation type="submission" date="2024-08" db="EMBL/GenBank/DDBJ databases">
        <title>Oceanimonas smirnovii Genome sequencing and assembly.</title>
        <authorList>
            <person name="Tang B."/>
        </authorList>
    </citation>
    <scope>NUCLEOTIDE SEQUENCE [LARGE SCALE GENOMIC DNA]</scope>
    <source>
        <strain evidence="7 8">OS2020-119</strain>
    </source>
</reference>
<organism evidence="7 8">
    <name type="scientific">Oceanimonas smirnovii</name>
    <dbReference type="NCBI Taxonomy" id="264574"/>
    <lineage>
        <taxon>Bacteria</taxon>
        <taxon>Pseudomonadati</taxon>
        <taxon>Pseudomonadota</taxon>
        <taxon>Gammaproteobacteria</taxon>
        <taxon>Aeromonadales</taxon>
        <taxon>Aeromonadaceae</taxon>
        <taxon>Oceanimonas</taxon>
    </lineage>
</organism>
<dbReference type="Pfam" id="PF07196">
    <property type="entry name" value="Flagellin_IN"/>
    <property type="match status" value="1"/>
</dbReference>
<keyword evidence="8" id="KW-1185">Reference proteome</keyword>
<dbReference type="PANTHER" id="PTHR42792:SF2">
    <property type="entry name" value="FLAGELLIN"/>
    <property type="match status" value="1"/>
</dbReference>
<evidence type="ECO:0000313" key="7">
    <source>
        <dbReference type="EMBL" id="MFH7565532.1"/>
    </source>
</evidence>
<evidence type="ECO:0000256" key="2">
    <source>
        <dbReference type="ARBA" id="ARBA00022525"/>
    </source>
</evidence>
<protein>
    <recommendedName>
        <fullName evidence="4">Flagellin</fullName>
    </recommendedName>
</protein>
<dbReference type="RefSeq" id="WP_395545444.1">
    <property type="nucleotide sequence ID" value="NZ_CP166302.1"/>
</dbReference>
<name>A0ABW7P241_9GAMM</name>
<dbReference type="InterPro" id="IPR001492">
    <property type="entry name" value="Flagellin"/>
</dbReference>
<evidence type="ECO:0000259" key="6">
    <source>
        <dbReference type="Pfam" id="PF00700"/>
    </source>
</evidence>
<gene>
    <name evidence="7" type="ORF">AB9R89_09370</name>
</gene>
<evidence type="ECO:0000313" key="8">
    <source>
        <dbReference type="Proteomes" id="UP001610706"/>
    </source>
</evidence>
<dbReference type="Gene3D" id="1.20.1330.10">
    <property type="entry name" value="f41 fragment of flagellin, N-terminal domain"/>
    <property type="match status" value="2"/>
</dbReference>
<evidence type="ECO:0000256" key="1">
    <source>
        <dbReference type="ARBA" id="ARBA00005709"/>
    </source>
</evidence>
<keyword evidence="7" id="KW-0969">Cilium</keyword>
<dbReference type="SUPFAM" id="SSF64518">
    <property type="entry name" value="Phase 1 flagellin"/>
    <property type="match status" value="2"/>
</dbReference>
<comment type="subcellular location">
    <subcellularLocation>
        <location evidence="4">Secreted</location>
    </subcellularLocation>
    <subcellularLocation>
        <location evidence="4">Bacterial flagellum</location>
    </subcellularLocation>
</comment>
<dbReference type="EMBL" id="JBGFTR010000013">
    <property type="protein sequence ID" value="MFH7565532.1"/>
    <property type="molecule type" value="Genomic_DNA"/>
</dbReference>
<dbReference type="InterPro" id="IPR042187">
    <property type="entry name" value="Flagellin_C_sub2"/>
</dbReference>
<dbReference type="Pfam" id="PF00669">
    <property type="entry name" value="Flagellin_N"/>
    <property type="match status" value="1"/>
</dbReference>
<dbReference type="InterPro" id="IPR001029">
    <property type="entry name" value="Flagellin_N"/>
</dbReference>
<feature type="domain" description="Flagellin N-terminal" evidence="5">
    <location>
        <begin position="5"/>
        <end position="141"/>
    </location>
</feature>
<sequence length="570" mass="57304">MAITVNSNISALTAQRNLNQSSSALATSMERLSSGSKINSAKDDAAGLQISNRLNSQIKGLGVAMKNASDGISMAQTAEGAMQESTNILQRMRELALQSTNGSNSDADRQSLQEEFTSLSGELTRISKTTSFGGRNLLDGSFGSTAFQIGANANQTVTFSLGDISSSGLKGSYSNASVDGAAQAGMSAKVTGSVVSDASTLTSGGAGALTDFSGGAAVQFDLNGTTIDLDADYTDTAGVAAAIQTQLTAAGSSITATVDTGNIVLTNPDGTGVNLTEGTGSLDTVFGDTPVTVAGGSQITGSSVIGTAGDITVNGQTVTIGATDDVDTILAAIDTATDSEVTGAVVNGRIELTSSNGKNVELADATGSGGTLAALGLNAGETKAGLNDATSVTLNGTEVKFSKGDDLDSIITTINTASTGVTASKNDDGTLNLHSEDNFTVADGAKGTGLAALGLTAGTTNSVTQETTVSNLRIDSVDGSQTAIQVLDGAIGQIDRERSALGAVQNRFNSTISNLTNIRENASAGMGRIMDVDFAQETVNLTKQQILQQAGTSILAQAKQLPQAALSLLG</sequence>
<feature type="domain" description="Flagellin C-terminal" evidence="6">
    <location>
        <begin position="484"/>
        <end position="569"/>
    </location>
</feature>
<dbReference type="PRINTS" id="PR00207">
    <property type="entry name" value="FLAGELLIN"/>
</dbReference>
<keyword evidence="7" id="KW-0282">Flagellum</keyword>
<dbReference type="Gene3D" id="6.10.10.10">
    <property type="entry name" value="Flagellar export chaperone, C-terminal domain"/>
    <property type="match status" value="1"/>
</dbReference>
<evidence type="ECO:0000259" key="5">
    <source>
        <dbReference type="Pfam" id="PF00669"/>
    </source>
</evidence>
<dbReference type="Gene3D" id="6.10.280.190">
    <property type="match status" value="1"/>
</dbReference>
<dbReference type="InterPro" id="IPR046358">
    <property type="entry name" value="Flagellin_C"/>
</dbReference>